<evidence type="ECO:0000313" key="1">
    <source>
        <dbReference type="EMBL" id="KIM28665.1"/>
    </source>
</evidence>
<organism evidence="1 2">
    <name type="scientific">Serendipita vermifera MAFF 305830</name>
    <dbReference type="NCBI Taxonomy" id="933852"/>
    <lineage>
        <taxon>Eukaryota</taxon>
        <taxon>Fungi</taxon>
        <taxon>Dikarya</taxon>
        <taxon>Basidiomycota</taxon>
        <taxon>Agaricomycotina</taxon>
        <taxon>Agaricomycetes</taxon>
        <taxon>Sebacinales</taxon>
        <taxon>Serendipitaceae</taxon>
        <taxon>Serendipita</taxon>
    </lineage>
</organism>
<accession>A0A0C3AVW5</accession>
<protein>
    <submittedName>
        <fullName evidence="1">Uncharacterized protein</fullName>
    </submittedName>
</protein>
<dbReference type="Proteomes" id="UP000054097">
    <property type="component" value="Unassembled WGS sequence"/>
</dbReference>
<dbReference type="EMBL" id="KN824292">
    <property type="protein sequence ID" value="KIM28665.1"/>
    <property type="molecule type" value="Genomic_DNA"/>
</dbReference>
<dbReference type="HOGENOM" id="CLU_1020012_0_0_1"/>
<gene>
    <name evidence="1" type="ORF">M408DRAFT_8750</name>
</gene>
<keyword evidence="2" id="KW-1185">Reference proteome</keyword>
<evidence type="ECO:0000313" key="2">
    <source>
        <dbReference type="Proteomes" id="UP000054097"/>
    </source>
</evidence>
<sequence>MSIYGKNPVPSTSRVSYHMIGVTIENPQHLLPIGHCPNQAYQIPGKAGRNMEDKEKLWQHFWNDDLMQLHWTEKGGWPDNYQLLSLAKHEKIEHCHAIAQAQLKPNPKFCLMSLWEQDVPAWADVKAKSQLNETEFLSDVTKDYLRKLPTNLNQLGDAKYIASLEVTKRGHSVLDVIGHLRRDVLRSLPPILMFHYIPMNILVQQQGDLFLPDSQATHEGWNTGNNIAKAVNYADMPAIEHIEKMLMGDLGKKNIVHPWAKKRKRMKRLEKEN</sequence>
<reference evidence="2" key="2">
    <citation type="submission" date="2015-01" db="EMBL/GenBank/DDBJ databases">
        <title>Evolutionary Origins and Diversification of the Mycorrhizal Mutualists.</title>
        <authorList>
            <consortium name="DOE Joint Genome Institute"/>
            <consortium name="Mycorrhizal Genomics Consortium"/>
            <person name="Kohler A."/>
            <person name="Kuo A."/>
            <person name="Nagy L.G."/>
            <person name="Floudas D."/>
            <person name="Copeland A."/>
            <person name="Barry K.W."/>
            <person name="Cichocki N."/>
            <person name="Veneault-Fourrey C."/>
            <person name="LaButti K."/>
            <person name="Lindquist E.A."/>
            <person name="Lipzen A."/>
            <person name="Lundell T."/>
            <person name="Morin E."/>
            <person name="Murat C."/>
            <person name="Riley R."/>
            <person name="Ohm R."/>
            <person name="Sun H."/>
            <person name="Tunlid A."/>
            <person name="Henrissat B."/>
            <person name="Grigoriev I.V."/>
            <person name="Hibbett D.S."/>
            <person name="Martin F."/>
        </authorList>
    </citation>
    <scope>NUCLEOTIDE SEQUENCE [LARGE SCALE GENOMIC DNA]</scope>
    <source>
        <strain evidence="2">MAFF 305830</strain>
    </source>
</reference>
<dbReference type="OrthoDB" id="1678912at2759"/>
<proteinExistence type="predicted"/>
<dbReference type="AlphaFoldDB" id="A0A0C3AVW5"/>
<dbReference type="Gene3D" id="2.60.120.650">
    <property type="entry name" value="Cupin"/>
    <property type="match status" value="1"/>
</dbReference>
<reference evidence="1 2" key="1">
    <citation type="submission" date="2014-04" db="EMBL/GenBank/DDBJ databases">
        <authorList>
            <consortium name="DOE Joint Genome Institute"/>
            <person name="Kuo A."/>
            <person name="Zuccaro A."/>
            <person name="Kohler A."/>
            <person name="Nagy L.G."/>
            <person name="Floudas D."/>
            <person name="Copeland A."/>
            <person name="Barry K.W."/>
            <person name="Cichocki N."/>
            <person name="Veneault-Fourrey C."/>
            <person name="LaButti K."/>
            <person name="Lindquist E.A."/>
            <person name="Lipzen A."/>
            <person name="Lundell T."/>
            <person name="Morin E."/>
            <person name="Murat C."/>
            <person name="Sun H."/>
            <person name="Tunlid A."/>
            <person name="Henrissat B."/>
            <person name="Grigoriev I.V."/>
            <person name="Hibbett D.S."/>
            <person name="Martin F."/>
            <person name="Nordberg H.P."/>
            <person name="Cantor M.N."/>
            <person name="Hua S.X."/>
        </authorList>
    </citation>
    <scope>NUCLEOTIDE SEQUENCE [LARGE SCALE GENOMIC DNA]</scope>
    <source>
        <strain evidence="1 2">MAFF 305830</strain>
    </source>
</reference>
<name>A0A0C3AVW5_SERVB</name>